<dbReference type="EMBL" id="JBHUDE010000028">
    <property type="protein sequence ID" value="MFD1607203.1"/>
    <property type="molecule type" value="Genomic_DNA"/>
</dbReference>
<keyword evidence="1" id="KW-0812">Transmembrane</keyword>
<keyword evidence="1" id="KW-1133">Transmembrane helix</keyword>
<evidence type="ECO:0000313" key="3">
    <source>
        <dbReference type="Proteomes" id="UP001597221"/>
    </source>
</evidence>
<evidence type="ECO:0000313" key="2">
    <source>
        <dbReference type="EMBL" id="MFD1607203.1"/>
    </source>
</evidence>
<comment type="caution">
    <text evidence="2">The sequence shown here is derived from an EMBL/GenBank/DDBJ whole genome shotgun (WGS) entry which is preliminary data.</text>
</comment>
<gene>
    <name evidence="2" type="ORF">ACFSBH_06010</name>
</gene>
<name>A0ABW4HP79_9BACI</name>
<feature type="transmembrane region" description="Helical" evidence="1">
    <location>
        <begin position="6"/>
        <end position="24"/>
    </location>
</feature>
<evidence type="ECO:0000256" key="1">
    <source>
        <dbReference type="SAM" id="Phobius"/>
    </source>
</evidence>
<sequence>MNQKKSNLVVIAVVGLIFALLLDIKYKGLVYQILQPKKVQS</sequence>
<proteinExistence type="predicted"/>
<keyword evidence="3" id="KW-1185">Reference proteome</keyword>
<keyword evidence="1" id="KW-0472">Membrane</keyword>
<dbReference type="RefSeq" id="WP_285853682.1">
    <property type="nucleotide sequence ID" value="NZ_JAMBON010000011.1"/>
</dbReference>
<organism evidence="2 3">
    <name type="scientific">Oceanobacillus luteolus</name>
    <dbReference type="NCBI Taxonomy" id="1274358"/>
    <lineage>
        <taxon>Bacteria</taxon>
        <taxon>Bacillati</taxon>
        <taxon>Bacillota</taxon>
        <taxon>Bacilli</taxon>
        <taxon>Bacillales</taxon>
        <taxon>Bacillaceae</taxon>
        <taxon>Oceanobacillus</taxon>
    </lineage>
</organism>
<protein>
    <submittedName>
        <fullName evidence="2">Uncharacterized protein</fullName>
    </submittedName>
</protein>
<dbReference type="Proteomes" id="UP001597221">
    <property type="component" value="Unassembled WGS sequence"/>
</dbReference>
<accession>A0ABW4HP79</accession>
<reference evidence="3" key="1">
    <citation type="journal article" date="2019" name="Int. J. Syst. Evol. Microbiol.">
        <title>The Global Catalogue of Microorganisms (GCM) 10K type strain sequencing project: providing services to taxonomists for standard genome sequencing and annotation.</title>
        <authorList>
            <consortium name="The Broad Institute Genomics Platform"/>
            <consortium name="The Broad Institute Genome Sequencing Center for Infectious Disease"/>
            <person name="Wu L."/>
            <person name="Ma J."/>
        </authorList>
    </citation>
    <scope>NUCLEOTIDE SEQUENCE [LARGE SCALE GENOMIC DNA]</scope>
    <source>
        <strain evidence="3">CGMCC 1.12376</strain>
    </source>
</reference>